<keyword evidence="2" id="KW-1185">Reference proteome</keyword>
<reference evidence="1" key="1">
    <citation type="journal article" date="2023" name="G3 (Bethesda)">
        <title>A reference genome for the long-term kleptoplast-retaining sea slug Elysia crispata morphotype clarki.</title>
        <authorList>
            <person name="Eastman K.E."/>
            <person name="Pendleton A.L."/>
            <person name="Shaikh M.A."/>
            <person name="Suttiyut T."/>
            <person name="Ogas R."/>
            <person name="Tomko P."/>
            <person name="Gavelis G."/>
            <person name="Widhalm J.R."/>
            <person name="Wisecaver J.H."/>
        </authorList>
    </citation>
    <scope>NUCLEOTIDE SEQUENCE</scope>
    <source>
        <strain evidence="1">ECLA1</strain>
    </source>
</reference>
<dbReference type="AlphaFoldDB" id="A0AAE0YP04"/>
<accession>A0AAE0YP04</accession>
<evidence type="ECO:0000313" key="1">
    <source>
        <dbReference type="EMBL" id="KAK3751873.1"/>
    </source>
</evidence>
<protein>
    <submittedName>
        <fullName evidence="1">Uncharacterized protein</fullName>
    </submittedName>
</protein>
<evidence type="ECO:0000313" key="2">
    <source>
        <dbReference type="Proteomes" id="UP001283361"/>
    </source>
</evidence>
<sequence>MQWRARVVTCQAGQNVSRKALQAAGGISAAPRVESVHLYHCHAASVTLHPSGKETRSHGSSSFFFYYSQESLLRA</sequence>
<organism evidence="1 2">
    <name type="scientific">Elysia crispata</name>
    <name type="common">lettuce slug</name>
    <dbReference type="NCBI Taxonomy" id="231223"/>
    <lineage>
        <taxon>Eukaryota</taxon>
        <taxon>Metazoa</taxon>
        <taxon>Spiralia</taxon>
        <taxon>Lophotrochozoa</taxon>
        <taxon>Mollusca</taxon>
        <taxon>Gastropoda</taxon>
        <taxon>Heterobranchia</taxon>
        <taxon>Euthyneura</taxon>
        <taxon>Panpulmonata</taxon>
        <taxon>Sacoglossa</taxon>
        <taxon>Placobranchoidea</taxon>
        <taxon>Plakobranchidae</taxon>
        <taxon>Elysia</taxon>
    </lineage>
</organism>
<dbReference type="Proteomes" id="UP001283361">
    <property type="component" value="Unassembled WGS sequence"/>
</dbReference>
<gene>
    <name evidence="1" type="ORF">RRG08_047149</name>
</gene>
<name>A0AAE0YP04_9GAST</name>
<comment type="caution">
    <text evidence="1">The sequence shown here is derived from an EMBL/GenBank/DDBJ whole genome shotgun (WGS) entry which is preliminary data.</text>
</comment>
<proteinExistence type="predicted"/>
<dbReference type="EMBL" id="JAWDGP010005804">
    <property type="protein sequence ID" value="KAK3751873.1"/>
    <property type="molecule type" value="Genomic_DNA"/>
</dbReference>